<sequence length="524" mass="58034">MTKMTMAHLQHDDDFSTVAQWAFNSDVEAKPRASKLVVAVQHNIRQARKIRQAPQLARRTHRALNHSAEPVPARFFRLLDDDISAIGAWYLKDSLPSPGLGVDRQGPARAYWGIAIWSQALQDPLLFKCLALLTLHKKRALAGSWDRVSYLKHKQDAYQLLQTQLRGEKAGVGSSAPQQPSSLASSRSNSVVLLAPVVCLIGYIEVLEGRFKEAAMHIQSVAALGDVAALDSTQWAFVAWNDLRYAMKMATPPVLPGSLPAAYLVQANTTYIDATSGSESRRCALANWKHAQTLLLGLSAADALFEILQGVHSLSHLLPNPLVPFDAKLAKLYQVEYKLHTLAADAAIHGAVCGGARATLFIVALQLHLLALASSHAPSTPECRDFLLARACEATQHLQPNDGADRKSQSDASLVWALFVLATHSRRHVRRHRDDADSDVFIPALARLAAVRDLRSRTAFLKLLENWPEISPWYPTQAMEIWSHLLVLRGKRWVQQVAPSDDTEESYSLRPQQPWFSGILMFYG</sequence>
<gene>
    <name evidence="2" type="ORF">K489DRAFT_374871</name>
</gene>
<dbReference type="GeneID" id="54361362"/>
<dbReference type="Proteomes" id="UP000504637">
    <property type="component" value="Unplaced"/>
</dbReference>
<protein>
    <submittedName>
        <fullName evidence="2">Uncharacterized protein</fullName>
    </submittedName>
</protein>
<reference evidence="2" key="1">
    <citation type="submission" date="2020-01" db="EMBL/GenBank/DDBJ databases">
        <authorList>
            <consortium name="DOE Joint Genome Institute"/>
            <person name="Haridas S."/>
            <person name="Albert R."/>
            <person name="Binder M."/>
            <person name="Bloem J."/>
            <person name="Labutti K."/>
            <person name="Salamov A."/>
            <person name="Andreopoulos B."/>
            <person name="Baker S.E."/>
            <person name="Barry K."/>
            <person name="Bills G."/>
            <person name="Bluhm B.H."/>
            <person name="Cannon C."/>
            <person name="Castanera R."/>
            <person name="Culley D.E."/>
            <person name="Daum C."/>
            <person name="Ezra D."/>
            <person name="Gonzalez J.B."/>
            <person name="Henrissat B."/>
            <person name="Kuo A."/>
            <person name="Liang C."/>
            <person name="Lipzen A."/>
            <person name="Lutzoni F."/>
            <person name="Magnuson J."/>
            <person name="Mondo S."/>
            <person name="Nolan M."/>
            <person name="Ohm R."/>
            <person name="Pangilinan J."/>
            <person name="Park H.-J."/>
            <person name="Ramirez L."/>
            <person name="Alfaro M."/>
            <person name="Sun H."/>
            <person name="Tritt A."/>
            <person name="Yoshinaga Y."/>
            <person name="Zwiers L.-H."/>
            <person name="Turgeon B.G."/>
            <person name="Goodwin S.B."/>
            <person name="Spatafora J.W."/>
            <person name="Crous P.W."/>
            <person name="Grigoriev I.V."/>
        </authorList>
    </citation>
    <scope>NUCLEOTIDE SEQUENCE</scope>
    <source>
        <strain evidence="2">CBS 342.82</strain>
    </source>
</reference>
<name>A0A6J3LPI1_9PEZI</name>
<reference evidence="2" key="2">
    <citation type="submission" date="2020-04" db="EMBL/GenBank/DDBJ databases">
        <authorList>
            <consortium name="NCBI Genome Project"/>
        </authorList>
    </citation>
    <scope>NUCLEOTIDE SEQUENCE</scope>
    <source>
        <strain evidence="2">CBS 342.82</strain>
    </source>
</reference>
<dbReference type="AlphaFoldDB" id="A0A6J3LPI1"/>
<keyword evidence="1" id="KW-1185">Reference proteome</keyword>
<organism evidence="2">
    <name type="scientific">Dissoconium aciculare CBS 342.82</name>
    <dbReference type="NCBI Taxonomy" id="1314786"/>
    <lineage>
        <taxon>Eukaryota</taxon>
        <taxon>Fungi</taxon>
        <taxon>Dikarya</taxon>
        <taxon>Ascomycota</taxon>
        <taxon>Pezizomycotina</taxon>
        <taxon>Dothideomycetes</taxon>
        <taxon>Dothideomycetidae</taxon>
        <taxon>Mycosphaerellales</taxon>
        <taxon>Dissoconiaceae</taxon>
        <taxon>Dissoconium</taxon>
    </lineage>
</organism>
<proteinExistence type="predicted"/>
<evidence type="ECO:0000313" key="2">
    <source>
        <dbReference type="RefSeq" id="XP_033454821.1"/>
    </source>
</evidence>
<accession>A0A6J3LPI1</accession>
<dbReference type="RefSeq" id="XP_033454821.1">
    <property type="nucleotide sequence ID" value="XM_033603562.1"/>
</dbReference>
<reference evidence="2" key="3">
    <citation type="submission" date="2025-08" db="UniProtKB">
        <authorList>
            <consortium name="RefSeq"/>
        </authorList>
    </citation>
    <scope>IDENTIFICATION</scope>
    <source>
        <strain evidence="2">CBS 342.82</strain>
    </source>
</reference>
<evidence type="ECO:0000313" key="1">
    <source>
        <dbReference type="Proteomes" id="UP000504637"/>
    </source>
</evidence>